<gene>
    <name evidence="1" type="ORF">PORUE0001_0591</name>
</gene>
<evidence type="ECO:0000313" key="1">
    <source>
        <dbReference type="EMBL" id="EEK17811.1"/>
    </source>
</evidence>
<keyword evidence="2" id="KW-1185">Reference proteome</keyword>
<proteinExistence type="predicted"/>
<sequence length="42" mass="4968">MECTLHIGMSLMLMITMVKDLLAMSKGFGWQRYKKYLYLPQP</sequence>
<reference evidence="1 2" key="1">
    <citation type="submission" date="2009-04" db="EMBL/GenBank/DDBJ databases">
        <authorList>
            <person name="Sebastian Y."/>
            <person name="Madupu R."/>
            <person name="Durkin A.S."/>
            <person name="Torralba M."/>
            <person name="Methe B."/>
            <person name="Sutton G.G."/>
            <person name="Strausberg R.L."/>
            <person name="Nelson K.E."/>
        </authorList>
    </citation>
    <scope>NUCLEOTIDE SEQUENCE [LARGE SCALE GENOMIC DNA]</scope>
    <source>
        <strain evidence="1 2">60-3</strain>
    </source>
</reference>
<protein>
    <submittedName>
        <fullName evidence="1">Uncharacterized protein</fullName>
    </submittedName>
</protein>
<evidence type="ECO:0000313" key="2">
    <source>
        <dbReference type="Proteomes" id="UP000003303"/>
    </source>
</evidence>
<comment type="caution">
    <text evidence="1">The sequence shown here is derived from an EMBL/GenBank/DDBJ whole genome shotgun (WGS) entry which is preliminary data.</text>
</comment>
<name>C2M916_9PORP</name>
<dbReference type="AlphaFoldDB" id="C2M916"/>
<dbReference type="Proteomes" id="UP000003303">
    <property type="component" value="Unassembled WGS sequence"/>
</dbReference>
<organism evidence="1 2">
    <name type="scientific">Porphyromonas uenonis 60-3</name>
    <dbReference type="NCBI Taxonomy" id="596327"/>
    <lineage>
        <taxon>Bacteria</taxon>
        <taxon>Pseudomonadati</taxon>
        <taxon>Bacteroidota</taxon>
        <taxon>Bacteroidia</taxon>
        <taxon>Bacteroidales</taxon>
        <taxon>Porphyromonadaceae</taxon>
        <taxon>Porphyromonas</taxon>
    </lineage>
</organism>
<dbReference type="EMBL" id="ACLR01000001">
    <property type="protein sequence ID" value="EEK17811.1"/>
    <property type="molecule type" value="Genomic_DNA"/>
</dbReference>
<accession>C2M916</accession>